<evidence type="ECO:0000256" key="2">
    <source>
        <dbReference type="ARBA" id="ARBA00022679"/>
    </source>
</evidence>
<proteinExistence type="predicted"/>
<dbReference type="PATRIC" id="fig|1229276.3.peg.2043"/>
<protein>
    <submittedName>
        <fullName evidence="4">Lipopolysaccharide biosynthesis glycosyltransferase</fullName>
    </submittedName>
</protein>
<keyword evidence="5" id="KW-1185">Reference proteome</keyword>
<reference evidence="5" key="1">
    <citation type="submission" date="2014-04" db="EMBL/GenBank/DDBJ databases">
        <title>Whole-Genome optical mapping and complete genome sequence of Sphingobacterium deserti sp. nov., a new spaces isolated from desert in the west of China.</title>
        <authorList>
            <person name="Teng C."/>
            <person name="Zhou Z."/>
            <person name="Li X."/>
            <person name="Chen M."/>
            <person name="Lin M."/>
            <person name="Wang L."/>
            <person name="Su S."/>
            <person name="Zhang C."/>
            <person name="Zhang W."/>
        </authorList>
    </citation>
    <scope>NUCLEOTIDE SEQUENCE [LARGE SCALE GENOMIC DNA]</scope>
    <source>
        <strain evidence="5">ACCC05744</strain>
    </source>
</reference>
<dbReference type="PANTHER" id="PTHR13778">
    <property type="entry name" value="GLYCOSYLTRANSFERASE 8 DOMAIN-CONTAINING PROTEIN"/>
    <property type="match status" value="1"/>
</dbReference>
<evidence type="ECO:0000313" key="5">
    <source>
        <dbReference type="Proteomes" id="UP000031802"/>
    </source>
</evidence>
<dbReference type="EMBL" id="JJMU01000029">
    <property type="protein sequence ID" value="KGE14153.1"/>
    <property type="molecule type" value="Genomic_DNA"/>
</dbReference>
<dbReference type="Proteomes" id="UP000031802">
    <property type="component" value="Unassembled WGS sequence"/>
</dbReference>
<dbReference type="Pfam" id="PF01501">
    <property type="entry name" value="Glyco_transf_8"/>
    <property type="match status" value="1"/>
</dbReference>
<accession>A0A0B8T468</accession>
<evidence type="ECO:0000256" key="1">
    <source>
        <dbReference type="ARBA" id="ARBA00022676"/>
    </source>
</evidence>
<comment type="caution">
    <text evidence="4">The sequence shown here is derived from an EMBL/GenBank/DDBJ whole genome shotgun (WGS) entry which is preliminary data.</text>
</comment>
<dbReference type="InterPro" id="IPR029044">
    <property type="entry name" value="Nucleotide-diphossugar_trans"/>
</dbReference>
<dbReference type="eggNOG" id="COG1442">
    <property type="taxonomic scope" value="Bacteria"/>
</dbReference>
<reference evidence="4 5" key="2">
    <citation type="journal article" date="2015" name="PLoS ONE">
        <title>Whole-Genome Optical Mapping and Finished Genome Sequence of Sphingobacterium deserti sp. nov., a New Species Isolated from the Western Desert of China.</title>
        <authorList>
            <person name="Teng C."/>
            <person name="Zhou Z."/>
            <person name="Molnar I."/>
            <person name="Li X."/>
            <person name="Tang R."/>
            <person name="Chen M."/>
            <person name="Wang L."/>
            <person name="Su S."/>
            <person name="Zhang W."/>
            <person name="Lin M."/>
        </authorList>
    </citation>
    <scope>NUCLEOTIDE SEQUENCE [LARGE SCALE GENOMIC DNA]</scope>
    <source>
        <strain evidence="5">ACCC05744</strain>
    </source>
</reference>
<dbReference type="Gene3D" id="3.90.550.10">
    <property type="entry name" value="Spore Coat Polysaccharide Biosynthesis Protein SpsA, Chain A"/>
    <property type="match status" value="1"/>
</dbReference>
<dbReference type="RefSeq" id="WP_052072294.1">
    <property type="nucleotide sequence ID" value="NZ_JJMU01000029.1"/>
</dbReference>
<dbReference type="PANTHER" id="PTHR13778:SF47">
    <property type="entry name" value="LIPOPOLYSACCHARIDE 1,3-GALACTOSYLTRANSFERASE"/>
    <property type="match status" value="1"/>
</dbReference>
<dbReference type="AlphaFoldDB" id="A0A0B8T468"/>
<keyword evidence="2 4" id="KW-0808">Transferase</keyword>
<evidence type="ECO:0000256" key="3">
    <source>
        <dbReference type="ARBA" id="ARBA00022723"/>
    </source>
</evidence>
<keyword evidence="1" id="KW-0328">Glycosyltransferase</keyword>
<organism evidence="4 5">
    <name type="scientific">Sphingobacterium deserti</name>
    <dbReference type="NCBI Taxonomy" id="1229276"/>
    <lineage>
        <taxon>Bacteria</taxon>
        <taxon>Pseudomonadati</taxon>
        <taxon>Bacteroidota</taxon>
        <taxon>Sphingobacteriia</taxon>
        <taxon>Sphingobacteriales</taxon>
        <taxon>Sphingobacteriaceae</taxon>
        <taxon>Sphingobacterium</taxon>
    </lineage>
</organism>
<name>A0A0B8T468_9SPHI</name>
<dbReference type="InterPro" id="IPR002495">
    <property type="entry name" value="Glyco_trans_8"/>
</dbReference>
<dbReference type="SUPFAM" id="SSF53448">
    <property type="entry name" value="Nucleotide-diphospho-sugar transferases"/>
    <property type="match status" value="1"/>
</dbReference>
<dbReference type="OrthoDB" id="695971at2"/>
<dbReference type="InterPro" id="IPR050748">
    <property type="entry name" value="Glycosyltrans_8_dom-fam"/>
</dbReference>
<dbReference type="STRING" id="1229276.DI53_1983"/>
<dbReference type="GO" id="GO:0046872">
    <property type="term" value="F:metal ion binding"/>
    <property type="evidence" value="ECO:0007669"/>
    <property type="project" value="UniProtKB-KW"/>
</dbReference>
<evidence type="ECO:0000313" key="4">
    <source>
        <dbReference type="EMBL" id="KGE14153.1"/>
    </source>
</evidence>
<sequence length="320" mass="36718">MQDVSTGHHEAAVPIVLAFTPNYFVPVATCITSVLQNAAAHATFHFICLLTEALPTAMQELLKGLASEQQRFTFIDLTGALSPDIYVDPKYTIAASYRLLLPDLLPQYDKILYIDCDMIFRNDLSVLYRTVDLEDNYMAGVFEATLPEQRVHMEAIGCKPGTYINSGLLFMNLNQLRADKMVGKFLEAAKVEGLEFPDQDVINQLCKGRIVGLPPFWNSIRTFLLPQYKASFLRFYTEEDWRMVQSQGNVHYTGPKPWNRFTVAFDLWWTFYDQLPDAIKRFISIDRKLTLFARFYKNSFGKFSINLLQAVYRKLKGTPE</sequence>
<keyword evidence="3" id="KW-0479">Metal-binding</keyword>
<dbReference type="CDD" id="cd04194">
    <property type="entry name" value="GT8_A4GalT_like"/>
    <property type="match status" value="1"/>
</dbReference>
<gene>
    <name evidence="4" type="ORF">DI53_1983</name>
</gene>
<dbReference type="GO" id="GO:0016757">
    <property type="term" value="F:glycosyltransferase activity"/>
    <property type="evidence" value="ECO:0007669"/>
    <property type="project" value="UniProtKB-KW"/>
</dbReference>